<proteinExistence type="predicted"/>
<sequence length="91" mass="9858">MVVAVFQGEGINCEGYEVHSVTEDKDRLLVRVQGQYFQTGDGAAATEAWGVFVLPRSAKPVVIELDTKSLIADPPKWTRVAELKPGDGAVE</sequence>
<organism evidence="1 2">
    <name type="scientific">Fimbriiglobus ruber</name>
    <dbReference type="NCBI Taxonomy" id="1908690"/>
    <lineage>
        <taxon>Bacteria</taxon>
        <taxon>Pseudomonadati</taxon>
        <taxon>Planctomycetota</taxon>
        <taxon>Planctomycetia</taxon>
        <taxon>Gemmatales</taxon>
        <taxon>Gemmataceae</taxon>
        <taxon>Fimbriiglobus</taxon>
    </lineage>
</organism>
<keyword evidence="2" id="KW-1185">Reference proteome</keyword>
<name>A0A225EBE0_9BACT</name>
<dbReference type="EMBL" id="NIDE01000002">
    <property type="protein sequence ID" value="OWK45835.1"/>
    <property type="molecule type" value="Genomic_DNA"/>
</dbReference>
<evidence type="ECO:0000313" key="2">
    <source>
        <dbReference type="Proteomes" id="UP000214646"/>
    </source>
</evidence>
<protein>
    <submittedName>
        <fullName evidence="1">Uncharacterized protein</fullName>
    </submittedName>
</protein>
<comment type="caution">
    <text evidence="1">The sequence shown here is derived from an EMBL/GenBank/DDBJ whole genome shotgun (WGS) entry which is preliminary data.</text>
</comment>
<dbReference type="AlphaFoldDB" id="A0A225EBE0"/>
<dbReference type="Proteomes" id="UP000214646">
    <property type="component" value="Unassembled WGS sequence"/>
</dbReference>
<accession>A0A225EBE0</accession>
<reference evidence="2" key="1">
    <citation type="submission" date="2017-06" db="EMBL/GenBank/DDBJ databases">
        <title>Genome analysis of Fimbriiglobus ruber SP5, the first member of the order Planctomycetales with confirmed chitinolytic capability.</title>
        <authorList>
            <person name="Ravin N.V."/>
            <person name="Rakitin A.L."/>
            <person name="Ivanova A.A."/>
            <person name="Beletsky A.V."/>
            <person name="Kulichevskaya I.S."/>
            <person name="Mardanov A.V."/>
            <person name="Dedysh S.N."/>
        </authorList>
    </citation>
    <scope>NUCLEOTIDE SEQUENCE [LARGE SCALE GENOMIC DNA]</scope>
    <source>
        <strain evidence="2">SP5</strain>
    </source>
</reference>
<evidence type="ECO:0000313" key="1">
    <source>
        <dbReference type="EMBL" id="OWK45835.1"/>
    </source>
</evidence>
<gene>
    <name evidence="1" type="ORF">FRUB_02166</name>
</gene>